<evidence type="ECO:0000313" key="4">
    <source>
        <dbReference type="Proteomes" id="UP001075354"/>
    </source>
</evidence>
<comment type="caution">
    <text evidence="3">The sequence shown here is derived from an EMBL/GenBank/DDBJ whole genome shotgun (WGS) entry which is preliminary data.</text>
</comment>
<feature type="domain" description="Transposable element P transposase-like RNase H" evidence="2">
    <location>
        <begin position="305"/>
        <end position="439"/>
    </location>
</feature>
<evidence type="ECO:0000256" key="1">
    <source>
        <dbReference type="SAM" id="Coils"/>
    </source>
</evidence>
<gene>
    <name evidence="3" type="ORF">ONE63_009582</name>
</gene>
<keyword evidence="4" id="KW-1185">Reference proteome</keyword>
<organism evidence="3 4">
    <name type="scientific">Megalurothrips usitatus</name>
    <name type="common">bean blossom thrips</name>
    <dbReference type="NCBI Taxonomy" id="439358"/>
    <lineage>
        <taxon>Eukaryota</taxon>
        <taxon>Metazoa</taxon>
        <taxon>Ecdysozoa</taxon>
        <taxon>Arthropoda</taxon>
        <taxon>Hexapoda</taxon>
        <taxon>Insecta</taxon>
        <taxon>Pterygota</taxon>
        <taxon>Neoptera</taxon>
        <taxon>Paraneoptera</taxon>
        <taxon>Thysanoptera</taxon>
        <taxon>Terebrantia</taxon>
        <taxon>Thripoidea</taxon>
        <taxon>Thripidae</taxon>
        <taxon>Megalurothrips</taxon>
    </lineage>
</organism>
<dbReference type="AlphaFoldDB" id="A0AAV7XP70"/>
<protein>
    <recommendedName>
        <fullName evidence="2">Transposable element P transposase-like RNase H domain-containing protein</fullName>
    </recommendedName>
</protein>
<accession>A0AAV7XP70</accession>
<sequence length="762" mass="86409">MYLSAQNNKTVQRTIEFTPCGHVEVFVHCQKISCDTFCENLDPFFALESSTVNNFVDRIVAIVNKVRDVEVCSGFDDGQKYEEVWSSCPYGKIDDNPYQECRYVQTFRSLYCLRIVKKTKWRCTECTKVGPPLIRRAKAAAQEERSKFMAKKFLTREQTLKKLSDLRSELDKTKKKLTRVRERMQEVIKKQGVGVDHDISHDLLELLNSGSITPAQSVFLQQQIKASQLKNACGMRWHPTMVRLALSVHLTSPAAYNLLRETGMVRLPSARTLFDYSHARPIEEGIDRVVLEKLAERVFKMSNEVNSRTRKKENHKIYHVLMGDEMYISQNLIFQKSTGKIIGFTTLDHIDREVKVLEQCIDNYEKECEETMASKVMVYMVKGVSNGVKEVVATFAVGNMSAVQMNVWTWKVIGALERSGIAVVAFVCDGSSINRAFINSHTPADKHPSGIVFSTVNKCARNRKLYFLSDTPHLLKTIRNCFLNARWDKKKSREKRGKTLRKSYKLSPMNVYPDSYARMKVKYAGQVMSKTVSQDLIDQGWPEALETAGFIRRVNDWFDCLNGAHSSVAKKTRNENLAPYEHVDDKRFNVLQNFLDYLDEWSTEANNPNPSGAADASLNITIASNVGGLDESEIDQGGVSQKEETHVSLRQLSKQTLDGIRMTTVAFKPLVGFLLGEGVSFINARVFTQDPLEQHFSKVRAGQGGSTNPNLGQTLKRNRTLEVVGEMGMKRRKGNSGECFSNVEVTEDALPKRQSSRKPKIF</sequence>
<feature type="coiled-coil region" evidence="1">
    <location>
        <begin position="156"/>
        <end position="190"/>
    </location>
</feature>
<evidence type="ECO:0000259" key="2">
    <source>
        <dbReference type="Pfam" id="PF21787"/>
    </source>
</evidence>
<name>A0AAV7XP70_9NEOP</name>
<dbReference type="Proteomes" id="UP001075354">
    <property type="component" value="Chromosome 7"/>
</dbReference>
<dbReference type="Pfam" id="PF21787">
    <property type="entry name" value="TNP-like_RNaseH_N"/>
    <property type="match status" value="1"/>
</dbReference>
<dbReference type="InterPro" id="IPR048365">
    <property type="entry name" value="TNP-like_RNaseH_N"/>
</dbReference>
<evidence type="ECO:0000313" key="3">
    <source>
        <dbReference type="EMBL" id="KAJ1526448.1"/>
    </source>
</evidence>
<dbReference type="EMBL" id="JAPTSV010000007">
    <property type="protein sequence ID" value="KAJ1526448.1"/>
    <property type="molecule type" value="Genomic_DNA"/>
</dbReference>
<keyword evidence="1" id="KW-0175">Coiled coil</keyword>
<proteinExistence type="predicted"/>
<feature type="coiled-coil region" evidence="1">
    <location>
        <begin position="347"/>
        <end position="374"/>
    </location>
</feature>
<reference evidence="3" key="1">
    <citation type="submission" date="2022-12" db="EMBL/GenBank/DDBJ databases">
        <title>Chromosome-level genome assembly of the bean flower thrips Megalurothrips usitatus.</title>
        <authorList>
            <person name="Ma L."/>
            <person name="Liu Q."/>
            <person name="Li H."/>
            <person name="Cai W."/>
        </authorList>
    </citation>
    <scope>NUCLEOTIDE SEQUENCE</scope>
    <source>
        <strain evidence="3">Cailab_2022a</strain>
    </source>
</reference>